<evidence type="ECO:0000313" key="3">
    <source>
        <dbReference type="EMBL" id="TCL69933.1"/>
    </source>
</evidence>
<accession>A0A4R1RTR2</accession>
<name>A0A4R1RTR2_HYDET</name>
<gene>
    <name evidence="3" type="ORF">EDC14_101155</name>
</gene>
<dbReference type="GO" id="GO:0005886">
    <property type="term" value="C:plasma membrane"/>
    <property type="evidence" value="ECO:0007669"/>
    <property type="project" value="TreeGrafter"/>
</dbReference>
<dbReference type="InterPro" id="IPR052549">
    <property type="entry name" value="SpmB"/>
</dbReference>
<comment type="caution">
    <text evidence="3">The sequence shown here is derived from an EMBL/GenBank/DDBJ whole genome shotgun (WGS) entry which is preliminary data.</text>
</comment>
<feature type="transmembrane region" description="Helical" evidence="1">
    <location>
        <begin position="50"/>
        <end position="76"/>
    </location>
</feature>
<dbReference type="PANTHER" id="PTHR35793:SF2">
    <property type="entry name" value="INNER MEMBRANE PROTEIN YJIG"/>
    <property type="match status" value="1"/>
</dbReference>
<keyword evidence="1" id="KW-0472">Membrane</keyword>
<dbReference type="Pfam" id="PF07670">
    <property type="entry name" value="Gate"/>
    <property type="match status" value="1"/>
</dbReference>
<organism evidence="3 4">
    <name type="scientific">Hydrogenispora ethanolica</name>
    <dbReference type="NCBI Taxonomy" id="1082276"/>
    <lineage>
        <taxon>Bacteria</taxon>
        <taxon>Bacillati</taxon>
        <taxon>Bacillota</taxon>
        <taxon>Hydrogenispora</taxon>
    </lineage>
</organism>
<dbReference type="Proteomes" id="UP000295008">
    <property type="component" value="Unassembled WGS sequence"/>
</dbReference>
<keyword evidence="1" id="KW-1133">Transmembrane helix</keyword>
<feature type="transmembrane region" description="Helical" evidence="1">
    <location>
        <begin position="153"/>
        <end position="176"/>
    </location>
</feature>
<protein>
    <submittedName>
        <fullName evidence="3">Spore maturation protein B</fullName>
    </submittedName>
</protein>
<sequence length="177" mass="18928">MYQLFSTLSQWAIPILLLAIFGAALRKKVAVYEVFIQGALEGLKITVKLTPYILAIFVAVGIFRSSGALNLFIAAFKPLLQLCGIHPDLLTLGLLKPLSGSAALGITADLLSKYGPDSKLGLTASMIQGSSETTFYIYSLYLGAIPVKDSRHILLTGLVCETVAILLALIFGLGLVR</sequence>
<dbReference type="PANTHER" id="PTHR35793">
    <property type="entry name" value="INNER MEMBRANE PROTEIN YJIG"/>
    <property type="match status" value="1"/>
</dbReference>
<evidence type="ECO:0000259" key="2">
    <source>
        <dbReference type="Pfam" id="PF07670"/>
    </source>
</evidence>
<keyword evidence="4" id="KW-1185">Reference proteome</keyword>
<dbReference type="AlphaFoldDB" id="A0A4R1RTR2"/>
<reference evidence="3 4" key="1">
    <citation type="submission" date="2019-03" db="EMBL/GenBank/DDBJ databases">
        <title>Genomic Encyclopedia of Type Strains, Phase IV (KMG-IV): sequencing the most valuable type-strain genomes for metagenomic binning, comparative biology and taxonomic classification.</title>
        <authorList>
            <person name="Goeker M."/>
        </authorList>
    </citation>
    <scope>NUCLEOTIDE SEQUENCE [LARGE SCALE GENOMIC DNA]</scope>
    <source>
        <strain evidence="3 4">LX-B</strain>
    </source>
</reference>
<dbReference type="EMBL" id="SLUN01000011">
    <property type="protein sequence ID" value="TCL69933.1"/>
    <property type="molecule type" value="Genomic_DNA"/>
</dbReference>
<dbReference type="InterPro" id="IPR011642">
    <property type="entry name" value="Gate_dom"/>
</dbReference>
<evidence type="ECO:0000313" key="4">
    <source>
        <dbReference type="Proteomes" id="UP000295008"/>
    </source>
</evidence>
<evidence type="ECO:0000256" key="1">
    <source>
        <dbReference type="SAM" id="Phobius"/>
    </source>
</evidence>
<dbReference type="RefSeq" id="WP_132014259.1">
    <property type="nucleotide sequence ID" value="NZ_SLUN01000011.1"/>
</dbReference>
<dbReference type="OrthoDB" id="9805623at2"/>
<keyword evidence="1" id="KW-0812">Transmembrane</keyword>
<proteinExistence type="predicted"/>
<feature type="domain" description="Nucleoside transporter/FeoB GTPase Gate" evidence="2">
    <location>
        <begin position="47"/>
        <end position="144"/>
    </location>
</feature>